<dbReference type="RefSeq" id="WP_211868509.1">
    <property type="nucleotide sequence ID" value="NZ_JAAEDI010000010.1"/>
</dbReference>
<evidence type="ECO:0000256" key="2">
    <source>
        <dbReference type="ARBA" id="ARBA00023235"/>
    </source>
</evidence>
<evidence type="ECO:0000256" key="1">
    <source>
        <dbReference type="ARBA" id="ARBA00008270"/>
    </source>
</evidence>
<keyword evidence="2" id="KW-0413">Isomerase</keyword>
<dbReference type="Pfam" id="PF02567">
    <property type="entry name" value="PhzC-PhzF"/>
    <property type="match status" value="1"/>
</dbReference>
<reference evidence="4" key="1">
    <citation type="journal article" date="2021" name="Syst. Appl. Microbiol.">
        <title>Roseomonas hellenica sp. nov., isolated from roots of wild-growing Alkanna tinctoria.</title>
        <authorList>
            <person name="Rat A."/>
            <person name="Naranjo H.D."/>
            <person name="Lebbe L."/>
            <person name="Cnockaert M."/>
            <person name="Krigas N."/>
            <person name="Grigoriadou K."/>
            <person name="Maloupa E."/>
            <person name="Willems A."/>
        </authorList>
    </citation>
    <scope>NUCLEOTIDE SEQUENCE [LARGE SCALE GENOMIC DNA]</scope>
    <source>
        <strain evidence="4">LMG 31159</strain>
    </source>
</reference>
<dbReference type="EMBL" id="JAAEDI010000010">
    <property type="protein sequence ID" value="MBR0650063.1"/>
    <property type="molecule type" value="Genomic_DNA"/>
</dbReference>
<dbReference type="InterPro" id="IPR003719">
    <property type="entry name" value="Phenazine_PhzF-like"/>
</dbReference>
<keyword evidence="4" id="KW-1185">Reference proteome</keyword>
<dbReference type="Gene3D" id="3.10.310.10">
    <property type="entry name" value="Diaminopimelate Epimerase, Chain A, domain 1"/>
    <property type="match status" value="2"/>
</dbReference>
<evidence type="ECO:0000313" key="4">
    <source>
        <dbReference type="Proteomes" id="UP000698752"/>
    </source>
</evidence>
<accession>A0ABS5EGC8</accession>
<proteinExistence type="inferred from homology"/>
<dbReference type="NCBIfam" id="TIGR00654">
    <property type="entry name" value="PhzF_family"/>
    <property type="match status" value="1"/>
</dbReference>
<dbReference type="PANTHER" id="PTHR13774:SF17">
    <property type="entry name" value="PHENAZINE BIOSYNTHESIS-LIKE DOMAIN-CONTAINING PROTEIN"/>
    <property type="match status" value="1"/>
</dbReference>
<organism evidence="3 4">
    <name type="scientific">Neoroseomonas terrae</name>
    <dbReference type="NCBI Taxonomy" id="424799"/>
    <lineage>
        <taxon>Bacteria</taxon>
        <taxon>Pseudomonadati</taxon>
        <taxon>Pseudomonadota</taxon>
        <taxon>Alphaproteobacteria</taxon>
        <taxon>Acetobacterales</taxon>
        <taxon>Acetobacteraceae</taxon>
        <taxon>Neoroseomonas</taxon>
    </lineage>
</organism>
<evidence type="ECO:0000313" key="3">
    <source>
        <dbReference type="EMBL" id="MBR0650063.1"/>
    </source>
</evidence>
<comment type="similarity">
    <text evidence="1">Belongs to the PhzF family.</text>
</comment>
<gene>
    <name evidence="3" type="ORF">GXW78_10350</name>
</gene>
<sequence length="262" mass="27993">MRLPIWQIDAFAEGPFRGNPAAVVLVEDWLPDTLMQAIAAENNQTTTAFLRRRDGGFALRWFTPTIEEPICGHATLATAALVLGEMLPDASSIGFTTPAGTLTVTRDQDGLYELDFPTRPPGPVEADPGLLPALGLPSREVLAGRDYLVICESAAEVESLAPDIAALARTDRHAIIVTGPGDGGYDCVSRFFAPGHGIAEDHATGAAHATVAPYWAQRLGKRVLKARQASPRGGVFRCTMREDGRVGLAGRCAFYLRGEIAV</sequence>
<name>A0ABS5EGC8_9PROT</name>
<dbReference type="Proteomes" id="UP000698752">
    <property type="component" value="Unassembled WGS sequence"/>
</dbReference>
<dbReference type="PIRSF" id="PIRSF016184">
    <property type="entry name" value="PhzC_PhzF"/>
    <property type="match status" value="1"/>
</dbReference>
<protein>
    <submittedName>
        <fullName evidence="3">PhzF family phenazine biosynthesis protein</fullName>
    </submittedName>
</protein>
<dbReference type="PANTHER" id="PTHR13774">
    <property type="entry name" value="PHENAZINE BIOSYNTHESIS PROTEIN"/>
    <property type="match status" value="1"/>
</dbReference>
<comment type="caution">
    <text evidence="3">The sequence shown here is derived from an EMBL/GenBank/DDBJ whole genome shotgun (WGS) entry which is preliminary data.</text>
</comment>
<dbReference type="SUPFAM" id="SSF54506">
    <property type="entry name" value="Diaminopimelate epimerase-like"/>
    <property type="match status" value="1"/>
</dbReference>